<dbReference type="Gene3D" id="3.90.1580.10">
    <property type="entry name" value="paralog of FGE (formylglycine-generating enzyme)"/>
    <property type="match status" value="1"/>
</dbReference>
<dbReference type="InterPro" id="IPR051043">
    <property type="entry name" value="Sulfatase_Mod_Factor_Kinase"/>
</dbReference>
<evidence type="ECO:0000313" key="2">
    <source>
        <dbReference type="EMBL" id="GEP07259.1"/>
    </source>
</evidence>
<dbReference type="Proteomes" id="UP001156856">
    <property type="component" value="Unassembled WGS sequence"/>
</dbReference>
<proteinExistence type="predicted"/>
<dbReference type="RefSeq" id="WP_170267998.1">
    <property type="nucleotide sequence ID" value="NZ_BJZU01000143.1"/>
</dbReference>
<dbReference type="GO" id="GO:0120147">
    <property type="term" value="F:formylglycine-generating oxidase activity"/>
    <property type="evidence" value="ECO:0007669"/>
    <property type="project" value="TreeGrafter"/>
</dbReference>
<dbReference type="AlphaFoldDB" id="A0A512JBJ4"/>
<keyword evidence="5" id="KW-1185">Reference proteome</keyword>
<dbReference type="InterPro" id="IPR005532">
    <property type="entry name" value="SUMF_dom"/>
</dbReference>
<accession>A0A512JBJ4</accession>
<protein>
    <recommendedName>
        <fullName evidence="1">Sulfatase-modifying factor enzyme-like domain-containing protein</fullName>
    </recommendedName>
</protein>
<name>A0A512JBJ4_9HYPH</name>
<gene>
    <name evidence="3" type="ORF">GCM10007888_21880</name>
    <name evidence="2" type="ORF">MOX02_52970</name>
</gene>
<dbReference type="Proteomes" id="UP000321960">
    <property type="component" value="Unassembled WGS sequence"/>
</dbReference>
<reference evidence="3" key="1">
    <citation type="journal article" date="2014" name="Int. J. Syst. Evol. Microbiol.">
        <title>Complete genome of a new Firmicutes species belonging to the dominant human colonic microbiota ('Ruminococcus bicirculans') reveals two chromosomes and a selective capacity to utilize plant glucans.</title>
        <authorList>
            <consortium name="NISC Comparative Sequencing Program"/>
            <person name="Wegmann U."/>
            <person name="Louis P."/>
            <person name="Goesmann A."/>
            <person name="Henrissat B."/>
            <person name="Duncan S.H."/>
            <person name="Flint H.J."/>
        </authorList>
    </citation>
    <scope>NUCLEOTIDE SEQUENCE</scope>
    <source>
        <strain evidence="3">NBRC 107715</strain>
    </source>
</reference>
<dbReference type="EMBL" id="BSPK01000027">
    <property type="protein sequence ID" value="GLS63807.1"/>
    <property type="molecule type" value="Genomic_DNA"/>
</dbReference>
<reference evidence="5" key="2">
    <citation type="journal article" date="2019" name="Int. J. Syst. Evol. Microbiol.">
        <title>The Global Catalogue of Microorganisms (GCM) 10K type strain sequencing project: providing services to taxonomists for standard genome sequencing and annotation.</title>
        <authorList>
            <consortium name="The Broad Institute Genomics Platform"/>
            <consortium name="The Broad Institute Genome Sequencing Center for Infectious Disease"/>
            <person name="Wu L."/>
            <person name="Ma J."/>
        </authorList>
    </citation>
    <scope>NUCLEOTIDE SEQUENCE [LARGE SCALE GENOMIC DNA]</scope>
    <source>
        <strain evidence="5">NBRC 107715</strain>
    </source>
</reference>
<evidence type="ECO:0000313" key="5">
    <source>
        <dbReference type="Proteomes" id="UP001156856"/>
    </source>
</evidence>
<dbReference type="EMBL" id="BJZU01000143">
    <property type="protein sequence ID" value="GEP07259.1"/>
    <property type="molecule type" value="Genomic_DNA"/>
</dbReference>
<dbReference type="InterPro" id="IPR042095">
    <property type="entry name" value="SUMF_sf"/>
</dbReference>
<reference evidence="2 4" key="3">
    <citation type="submission" date="2019-07" db="EMBL/GenBank/DDBJ databases">
        <title>Whole genome shotgun sequence of Methylobacterium oxalidis NBRC 107715.</title>
        <authorList>
            <person name="Hosoyama A."/>
            <person name="Uohara A."/>
            <person name="Ohji S."/>
            <person name="Ichikawa N."/>
        </authorList>
    </citation>
    <scope>NUCLEOTIDE SEQUENCE [LARGE SCALE GENOMIC DNA]</scope>
    <source>
        <strain evidence="2 4">NBRC 107715</strain>
    </source>
</reference>
<evidence type="ECO:0000313" key="3">
    <source>
        <dbReference type="EMBL" id="GLS63807.1"/>
    </source>
</evidence>
<evidence type="ECO:0000259" key="1">
    <source>
        <dbReference type="Pfam" id="PF03781"/>
    </source>
</evidence>
<evidence type="ECO:0000313" key="4">
    <source>
        <dbReference type="Proteomes" id="UP000321960"/>
    </source>
</evidence>
<dbReference type="SUPFAM" id="SSF56436">
    <property type="entry name" value="C-type lectin-like"/>
    <property type="match status" value="1"/>
</dbReference>
<dbReference type="PANTHER" id="PTHR23150">
    <property type="entry name" value="SULFATASE MODIFYING FACTOR 1, 2"/>
    <property type="match status" value="1"/>
</dbReference>
<dbReference type="Pfam" id="PF03781">
    <property type="entry name" value="FGE-sulfatase"/>
    <property type="match status" value="1"/>
</dbReference>
<dbReference type="PANTHER" id="PTHR23150:SF35">
    <property type="entry name" value="BLL6746 PROTEIN"/>
    <property type="match status" value="1"/>
</dbReference>
<dbReference type="InterPro" id="IPR016187">
    <property type="entry name" value="CTDL_fold"/>
</dbReference>
<reference evidence="3" key="4">
    <citation type="submission" date="2023-01" db="EMBL/GenBank/DDBJ databases">
        <title>Draft genome sequence of Methylobacterium oxalidis strain NBRC 107715.</title>
        <authorList>
            <person name="Sun Q."/>
            <person name="Mori K."/>
        </authorList>
    </citation>
    <scope>NUCLEOTIDE SEQUENCE</scope>
    <source>
        <strain evidence="3">NBRC 107715</strain>
    </source>
</reference>
<comment type="caution">
    <text evidence="2">The sequence shown here is derived from an EMBL/GenBank/DDBJ whole genome shotgun (WGS) entry which is preliminary data.</text>
</comment>
<sequence length="298" mass="32705">MAASIIAIASFEIAVDAVALTQEGLQARLTAHQPEQTEAVADTAQKDNSVAKVGKSVFRDCAAICPQMVVISGGKFMMGSAEDEPFRSATEGPAHEVTIATFAVSRFEVTFDEWDACVAAAACRRAADGWGRGTMPVVNVTWRDAKQYATWLSRTTGKNYRLLTEAEWEYAARAGGKTPYSWGDDPTGANANCAECGSVWDSTQTAVVGSFKPNAFGLHDMHGNVWEWVEDCWHDNYYGAPSDGSAWVQSGDPVYRVIRGGSWRNESEFLRAAVRFKRNVNVEFDTLGFRVARELEYQ</sequence>
<organism evidence="2 4">
    <name type="scientific">Methylobacterium oxalidis</name>
    <dbReference type="NCBI Taxonomy" id="944322"/>
    <lineage>
        <taxon>Bacteria</taxon>
        <taxon>Pseudomonadati</taxon>
        <taxon>Pseudomonadota</taxon>
        <taxon>Alphaproteobacteria</taxon>
        <taxon>Hyphomicrobiales</taxon>
        <taxon>Methylobacteriaceae</taxon>
        <taxon>Methylobacterium</taxon>
    </lineage>
</organism>
<feature type="domain" description="Sulfatase-modifying factor enzyme-like" evidence="1">
    <location>
        <begin position="65"/>
        <end position="293"/>
    </location>
</feature>